<evidence type="ECO:0000313" key="3">
    <source>
        <dbReference type="Proteomes" id="UP000281553"/>
    </source>
</evidence>
<dbReference type="Proteomes" id="UP000281553">
    <property type="component" value="Unassembled WGS sequence"/>
</dbReference>
<keyword evidence="3" id="KW-1185">Reference proteome</keyword>
<accession>A0A3P7PAM0</accession>
<organism evidence="2 3">
    <name type="scientific">Dibothriocephalus latus</name>
    <name type="common">Fish tapeworm</name>
    <name type="synonym">Diphyllobothrium latum</name>
    <dbReference type="NCBI Taxonomy" id="60516"/>
    <lineage>
        <taxon>Eukaryota</taxon>
        <taxon>Metazoa</taxon>
        <taxon>Spiralia</taxon>
        <taxon>Lophotrochozoa</taxon>
        <taxon>Platyhelminthes</taxon>
        <taxon>Cestoda</taxon>
        <taxon>Eucestoda</taxon>
        <taxon>Diphyllobothriidea</taxon>
        <taxon>Diphyllobothriidae</taxon>
        <taxon>Dibothriocephalus</taxon>
    </lineage>
</organism>
<evidence type="ECO:0000313" key="2">
    <source>
        <dbReference type="EMBL" id="VDN15006.1"/>
    </source>
</evidence>
<dbReference type="OrthoDB" id="6247695at2759"/>
<evidence type="ECO:0000256" key="1">
    <source>
        <dbReference type="SAM" id="MobiDB-lite"/>
    </source>
</evidence>
<feature type="region of interest" description="Disordered" evidence="1">
    <location>
        <begin position="104"/>
        <end position="125"/>
    </location>
</feature>
<reference evidence="2 3" key="1">
    <citation type="submission" date="2018-11" db="EMBL/GenBank/DDBJ databases">
        <authorList>
            <consortium name="Pathogen Informatics"/>
        </authorList>
    </citation>
    <scope>NUCLEOTIDE SEQUENCE [LARGE SCALE GENOMIC DNA]</scope>
</reference>
<dbReference type="AlphaFoldDB" id="A0A3P7PAM0"/>
<name>A0A3P7PAM0_DIBLA</name>
<gene>
    <name evidence="2" type="ORF">DILT_LOCUS10837</name>
</gene>
<sequence>MEDKEVHVPAFDPSVLLSGPEGERNFEQARTIAHWQAESQQCDYDFGNLLTALTRECGSTEAPLEGLVMRHYARRLMEQRNETHLETAWGDPFTSAEVYIQQVISNGSPRHSGQSGRPSLELNNSTSWEEIGIRKRR</sequence>
<dbReference type="EMBL" id="UYRU01061088">
    <property type="protein sequence ID" value="VDN15006.1"/>
    <property type="molecule type" value="Genomic_DNA"/>
</dbReference>
<protein>
    <submittedName>
        <fullName evidence="2">Uncharacterized protein</fullName>
    </submittedName>
</protein>
<proteinExistence type="predicted"/>